<protein>
    <submittedName>
        <fullName evidence="2">Uncharacterized protein</fullName>
    </submittedName>
</protein>
<keyword evidence="1" id="KW-0812">Transmembrane</keyword>
<evidence type="ECO:0000313" key="3">
    <source>
        <dbReference type="Proteomes" id="UP000002815"/>
    </source>
</evidence>
<name>E8JZL3_9STRE</name>
<keyword evidence="3" id="KW-1185">Reference proteome</keyword>
<sequence>MSSSGCVDFVLQFALGVIIPAPNQVAFAISHLTRNADFITVEVVVLLAAFAVFGCPIAYLRQGVVAVGIGVDIGISAVRVDFLQEVAAVPNEVGLVLEVVPA</sequence>
<evidence type="ECO:0000313" key="2">
    <source>
        <dbReference type="EMBL" id="EFX37032.1"/>
    </source>
</evidence>
<evidence type="ECO:0000256" key="1">
    <source>
        <dbReference type="SAM" id="Phobius"/>
    </source>
</evidence>
<accession>E8JZL3</accession>
<dbReference type="AlphaFoldDB" id="E8JZL3"/>
<proteinExistence type="predicted"/>
<keyword evidence="1" id="KW-1133">Transmembrane helix</keyword>
<dbReference type="EMBL" id="AEVD01000005">
    <property type="protein sequence ID" value="EFX37032.1"/>
    <property type="molecule type" value="Genomic_DNA"/>
</dbReference>
<gene>
    <name evidence="2" type="ORF">HMPREF9423_0676</name>
</gene>
<comment type="caution">
    <text evidence="2">The sequence shown here is derived from an EMBL/GenBank/DDBJ whole genome shotgun (WGS) entry which is preliminary data.</text>
</comment>
<dbReference type="HOGENOM" id="CLU_2275882_0_0_9"/>
<keyword evidence="1" id="KW-0472">Membrane</keyword>
<feature type="transmembrane region" description="Helical" evidence="1">
    <location>
        <begin position="38"/>
        <end position="60"/>
    </location>
</feature>
<dbReference type="Proteomes" id="UP000002815">
    <property type="component" value="Unassembled WGS sequence"/>
</dbReference>
<reference evidence="2 3" key="1">
    <citation type="submission" date="2010-12" db="EMBL/GenBank/DDBJ databases">
        <authorList>
            <person name="Muzny D."/>
            <person name="Qin X."/>
            <person name="Deng J."/>
            <person name="Jiang H."/>
            <person name="Liu Y."/>
            <person name="Qu J."/>
            <person name="Song X.-Z."/>
            <person name="Zhang L."/>
            <person name="Thornton R."/>
            <person name="Coyle M."/>
            <person name="Francisco L."/>
            <person name="Jackson L."/>
            <person name="Javaid M."/>
            <person name="Korchina V."/>
            <person name="Kovar C."/>
            <person name="Mata R."/>
            <person name="Mathew T."/>
            <person name="Ngo R."/>
            <person name="Nguyen L."/>
            <person name="Nguyen N."/>
            <person name="Okwuonu G."/>
            <person name="Ongeri F."/>
            <person name="Pham C."/>
            <person name="Simmons D."/>
            <person name="Wilczek-Boney K."/>
            <person name="Hale W."/>
            <person name="Jakkamsetti A."/>
            <person name="Pham P."/>
            <person name="Ruth R."/>
            <person name="San Lucas F."/>
            <person name="Warren J."/>
            <person name="Zhang J."/>
            <person name="Zhao Z."/>
            <person name="Zhou C."/>
            <person name="Zhu D."/>
            <person name="Lee S."/>
            <person name="Bess C."/>
            <person name="Blankenburg K."/>
            <person name="Forbes L."/>
            <person name="Fu Q."/>
            <person name="Gubbala S."/>
            <person name="Hirani K."/>
            <person name="Jayaseelan J.C."/>
            <person name="Lara F."/>
            <person name="Munidasa M."/>
            <person name="Palculict T."/>
            <person name="Patil S."/>
            <person name="Pu L.-L."/>
            <person name="Saada N."/>
            <person name="Tang L."/>
            <person name="Weissenberger G."/>
            <person name="Zhu Y."/>
            <person name="Hemphill L."/>
            <person name="Shang Y."/>
            <person name="Youmans B."/>
            <person name="Ayvaz T."/>
            <person name="Ross M."/>
            <person name="Santibanez J."/>
            <person name="Aqrawi P."/>
            <person name="Gross S."/>
            <person name="Joshi V."/>
            <person name="Fowler G."/>
            <person name="Nazareth L."/>
            <person name="Reid J."/>
            <person name="Worley K."/>
            <person name="Petrosino J."/>
            <person name="Highlander S."/>
            <person name="Gibbs R."/>
        </authorList>
    </citation>
    <scope>NUCLEOTIDE SEQUENCE [LARGE SCALE GENOMIC DNA]</scope>
    <source>
        <strain evidence="2 3">ATCC 700779</strain>
    </source>
</reference>
<organism evidence="2 3">
    <name type="scientific">Streptococcus infantis ATCC 700779</name>
    <dbReference type="NCBI Taxonomy" id="889204"/>
    <lineage>
        <taxon>Bacteria</taxon>
        <taxon>Bacillati</taxon>
        <taxon>Bacillota</taxon>
        <taxon>Bacilli</taxon>
        <taxon>Lactobacillales</taxon>
        <taxon>Streptococcaceae</taxon>
        <taxon>Streptococcus</taxon>
    </lineage>
</organism>